<gene>
    <name evidence="4" type="ORF">GCM10023225_10380</name>
</gene>
<comment type="caution">
    <text evidence="4">The sequence shown here is derived from an EMBL/GenBank/DDBJ whole genome shotgun (WGS) entry which is preliminary data.</text>
</comment>
<dbReference type="InterPro" id="IPR029016">
    <property type="entry name" value="GAF-like_dom_sf"/>
</dbReference>
<protein>
    <recommendedName>
        <fullName evidence="6">Serine phosphatase RsbU (Regulator of sigma subunit)</fullName>
    </recommendedName>
</protein>
<feature type="domain" description="GAF" evidence="2">
    <location>
        <begin position="181"/>
        <end position="340"/>
    </location>
</feature>
<dbReference type="Pfam" id="PF07228">
    <property type="entry name" value="SpoIIE"/>
    <property type="match status" value="1"/>
</dbReference>
<dbReference type="Gene3D" id="3.60.40.10">
    <property type="entry name" value="PPM-type phosphatase domain"/>
    <property type="match status" value="1"/>
</dbReference>
<dbReference type="Gene3D" id="3.30.450.40">
    <property type="match status" value="2"/>
</dbReference>
<evidence type="ECO:0008006" key="6">
    <source>
        <dbReference type="Google" id="ProtNLM"/>
    </source>
</evidence>
<dbReference type="Pfam" id="PF13581">
    <property type="entry name" value="HATPase_c_2"/>
    <property type="match status" value="1"/>
</dbReference>
<dbReference type="Gene3D" id="3.30.565.10">
    <property type="entry name" value="Histidine kinase-like ATPase, C-terminal domain"/>
    <property type="match status" value="1"/>
</dbReference>
<proteinExistence type="predicted"/>
<dbReference type="InterPro" id="IPR003018">
    <property type="entry name" value="GAF"/>
</dbReference>
<dbReference type="PANTHER" id="PTHR43156:SF2">
    <property type="entry name" value="STAGE II SPORULATION PROTEIN E"/>
    <property type="match status" value="1"/>
</dbReference>
<dbReference type="Proteomes" id="UP001501195">
    <property type="component" value="Unassembled WGS sequence"/>
</dbReference>
<accession>A0ABP9HGZ8</accession>
<sequence>MATGLGRLELRQALQSITDAGVSMTGAQYGAFFYSDEDAEGGRFDVYTVSGADARSFPDRVPLRHTAMFVPTFSGARVVRSADVLADPRYGTGSTSGLPTHHPAVRSYLAVPVTTPDERIIGALLFGHREPDRFDEGSEVAARAVAAHAAAAVENTRLLGQAHRARQQAEDTAQRLQLLQDITALLSTAASTAQIVERVPPAVTTALDCAGVQLLLLDAAGTSLVGPLSPALPEHTRRAWPRVPLEVSVPSTHAVLTGAPVRSVGAELDEWPGVRGVDRGGVQAVLAVPLLDRARRPLGVLSANWEDEHRIDPGVTDLVLAVAGQVGQALERTRLADAQQEAQRKLTESVKALSAVARDLQSGLLPRRLPELERVRVAVRYLPAAAAEVGGDWYDVIESPDGRVTFVIGDVQGHNTTAAGLMGQLRTAVRAYVSEGHDPATALARTNSVLLQLDTGLFATCCLAQLDQATGELVVATAGHPPPLLLDRAGQVGELDVDAGVPLGIDEDAAYEPTRLLLTGHSRVLLHTDGVVESAPDGTERGLAAMRQILHERRADTCDAIADGVVAGIPHRLTDDAALLVLDYAGPSVQRTDAGTTLAPDLREVAEARLFLHRTLRAWGVDDDTTASAELITSELVTNAITHTGTPARLQLTRFGEGEHLRIAVGDGSTRHPTPREAGPDALGGRGLAIVDVLAESWGVRDEGDGKVVWAQLAPR</sequence>
<dbReference type="SMART" id="SM00065">
    <property type="entry name" value="GAF"/>
    <property type="match status" value="2"/>
</dbReference>
<organism evidence="4 5">
    <name type="scientific">Kineococcus glutinatus</name>
    <dbReference type="NCBI Taxonomy" id="1070872"/>
    <lineage>
        <taxon>Bacteria</taxon>
        <taxon>Bacillati</taxon>
        <taxon>Actinomycetota</taxon>
        <taxon>Actinomycetes</taxon>
        <taxon>Kineosporiales</taxon>
        <taxon>Kineosporiaceae</taxon>
        <taxon>Kineococcus</taxon>
    </lineage>
</organism>
<keyword evidence="5" id="KW-1185">Reference proteome</keyword>
<evidence type="ECO:0000259" key="2">
    <source>
        <dbReference type="SMART" id="SM00065"/>
    </source>
</evidence>
<dbReference type="SUPFAM" id="SSF55874">
    <property type="entry name" value="ATPase domain of HSP90 chaperone/DNA topoisomerase II/histidine kinase"/>
    <property type="match status" value="1"/>
</dbReference>
<dbReference type="InterPro" id="IPR003594">
    <property type="entry name" value="HATPase_dom"/>
</dbReference>
<dbReference type="InterPro" id="IPR036890">
    <property type="entry name" value="HATPase_C_sf"/>
</dbReference>
<dbReference type="InterPro" id="IPR036457">
    <property type="entry name" value="PPM-type-like_dom_sf"/>
</dbReference>
<reference evidence="5" key="1">
    <citation type="journal article" date="2019" name="Int. J. Syst. Evol. Microbiol.">
        <title>The Global Catalogue of Microorganisms (GCM) 10K type strain sequencing project: providing services to taxonomists for standard genome sequencing and annotation.</title>
        <authorList>
            <consortium name="The Broad Institute Genomics Platform"/>
            <consortium name="The Broad Institute Genome Sequencing Center for Infectious Disease"/>
            <person name="Wu L."/>
            <person name="Ma J."/>
        </authorList>
    </citation>
    <scope>NUCLEOTIDE SEQUENCE [LARGE SCALE GENOMIC DNA]</scope>
    <source>
        <strain evidence="5">JCM 18126</strain>
    </source>
</reference>
<feature type="domain" description="GAF" evidence="2">
    <location>
        <begin position="9"/>
        <end position="163"/>
    </location>
</feature>
<dbReference type="Pfam" id="PF13185">
    <property type="entry name" value="GAF_2"/>
    <property type="match status" value="2"/>
</dbReference>
<feature type="domain" description="PPM-type phosphatase" evidence="3">
    <location>
        <begin position="374"/>
        <end position="584"/>
    </location>
</feature>
<name>A0ABP9HGZ8_9ACTN</name>
<dbReference type="EMBL" id="BAABIL010000127">
    <property type="protein sequence ID" value="GAA4970223.1"/>
    <property type="molecule type" value="Genomic_DNA"/>
</dbReference>
<dbReference type="PANTHER" id="PTHR43156">
    <property type="entry name" value="STAGE II SPORULATION PROTEIN E-RELATED"/>
    <property type="match status" value="1"/>
</dbReference>
<evidence type="ECO:0000313" key="4">
    <source>
        <dbReference type="EMBL" id="GAA4970223.1"/>
    </source>
</evidence>
<keyword evidence="1" id="KW-0378">Hydrolase</keyword>
<evidence type="ECO:0000313" key="5">
    <source>
        <dbReference type="Proteomes" id="UP001501195"/>
    </source>
</evidence>
<dbReference type="InterPro" id="IPR052016">
    <property type="entry name" value="Bact_Sigma-Reg"/>
</dbReference>
<evidence type="ECO:0000256" key="1">
    <source>
        <dbReference type="ARBA" id="ARBA00022801"/>
    </source>
</evidence>
<dbReference type="SUPFAM" id="SSF55781">
    <property type="entry name" value="GAF domain-like"/>
    <property type="match status" value="2"/>
</dbReference>
<dbReference type="SMART" id="SM00331">
    <property type="entry name" value="PP2C_SIG"/>
    <property type="match status" value="1"/>
</dbReference>
<dbReference type="InterPro" id="IPR001932">
    <property type="entry name" value="PPM-type_phosphatase-like_dom"/>
</dbReference>
<dbReference type="CDD" id="cd16936">
    <property type="entry name" value="HATPase_RsbW-like"/>
    <property type="match status" value="1"/>
</dbReference>
<evidence type="ECO:0000259" key="3">
    <source>
        <dbReference type="SMART" id="SM00331"/>
    </source>
</evidence>
<dbReference type="SUPFAM" id="SSF81606">
    <property type="entry name" value="PP2C-like"/>
    <property type="match status" value="1"/>
</dbReference>